<dbReference type="PANTHER" id="PTHR32071:SF57">
    <property type="entry name" value="C4-DICARBOXYLATE TRANSPORT TRANSCRIPTIONAL REGULATORY PROTEIN DCTD"/>
    <property type="match status" value="1"/>
</dbReference>
<dbReference type="PROSITE" id="PS00688">
    <property type="entry name" value="SIGMA54_INTERACT_3"/>
    <property type="match status" value="1"/>
</dbReference>
<evidence type="ECO:0000256" key="4">
    <source>
        <dbReference type="ARBA" id="ARBA00023125"/>
    </source>
</evidence>
<dbReference type="EMBL" id="JARUJP010000017">
    <property type="protein sequence ID" value="MDW8802262.1"/>
    <property type="molecule type" value="Genomic_DNA"/>
</dbReference>
<evidence type="ECO:0000256" key="5">
    <source>
        <dbReference type="ARBA" id="ARBA00023163"/>
    </source>
</evidence>
<gene>
    <name evidence="8" type="ORF">P8V03_13995</name>
</gene>
<dbReference type="InterPro" id="IPR025943">
    <property type="entry name" value="Sigma_54_int_dom_ATP-bd_2"/>
</dbReference>
<dbReference type="SUPFAM" id="SSF52540">
    <property type="entry name" value="P-loop containing nucleoside triphosphate hydrolases"/>
    <property type="match status" value="1"/>
</dbReference>
<dbReference type="PANTHER" id="PTHR32071">
    <property type="entry name" value="TRANSCRIPTIONAL REGULATORY PROTEIN"/>
    <property type="match status" value="1"/>
</dbReference>
<dbReference type="Pfam" id="PF00158">
    <property type="entry name" value="Sigma54_activat"/>
    <property type="match status" value="1"/>
</dbReference>
<evidence type="ECO:0000256" key="2">
    <source>
        <dbReference type="ARBA" id="ARBA00022840"/>
    </source>
</evidence>
<dbReference type="PRINTS" id="PR01590">
    <property type="entry name" value="HTHFIS"/>
</dbReference>
<evidence type="ECO:0000313" key="9">
    <source>
        <dbReference type="Proteomes" id="UP001281656"/>
    </source>
</evidence>
<dbReference type="Gene3D" id="1.10.10.60">
    <property type="entry name" value="Homeodomain-like"/>
    <property type="match status" value="1"/>
</dbReference>
<evidence type="ECO:0000259" key="7">
    <source>
        <dbReference type="PROSITE" id="PS50112"/>
    </source>
</evidence>
<dbReference type="Proteomes" id="UP001281656">
    <property type="component" value="Unassembled WGS sequence"/>
</dbReference>
<dbReference type="PROSITE" id="PS00675">
    <property type="entry name" value="SIGMA54_INTERACT_1"/>
    <property type="match status" value="1"/>
</dbReference>
<dbReference type="InterPro" id="IPR025662">
    <property type="entry name" value="Sigma_54_int_dom_ATP-bd_1"/>
</dbReference>
<evidence type="ECO:0000313" key="8">
    <source>
        <dbReference type="EMBL" id="MDW8802262.1"/>
    </source>
</evidence>
<dbReference type="InterPro" id="IPR035965">
    <property type="entry name" value="PAS-like_dom_sf"/>
</dbReference>
<dbReference type="RefSeq" id="WP_318798625.1">
    <property type="nucleotide sequence ID" value="NZ_JARUJP010000017.1"/>
</dbReference>
<accession>A0ABU4JVS9</accession>
<dbReference type="NCBIfam" id="TIGR00229">
    <property type="entry name" value="sensory_box"/>
    <property type="match status" value="1"/>
</dbReference>
<proteinExistence type="predicted"/>
<dbReference type="Gene3D" id="1.10.8.60">
    <property type="match status" value="1"/>
</dbReference>
<dbReference type="Gene3D" id="3.40.50.300">
    <property type="entry name" value="P-loop containing nucleotide triphosphate hydrolases"/>
    <property type="match status" value="1"/>
</dbReference>
<comment type="caution">
    <text evidence="8">The sequence shown here is derived from an EMBL/GenBank/DDBJ whole genome shotgun (WGS) entry which is preliminary data.</text>
</comment>
<dbReference type="InterPro" id="IPR058031">
    <property type="entry name" value="AAA_lid_NorR"/>
</dbReference>
<keyword evidence="4" id="KW-0238">DNA-binding</keyword>
<dbReference type="CDD" id="cd00009">
    <property type="entry name" value="AAA"/>
    <property type="match status" value="1"/>
</dbReference>
<keyword evidence="1" id="KW-0547">Nucleotide-binding</keyword>
<organism evidence="8 9">
    <name type="scientific">Clostridium tanneri</name>
    <dbReference type="NCBI Taxonomy" id="3037988"/>
    <lineage>
        <taxon>Bacteria</taxon>
        <taxon>Bacillati</taxon>
        <taxon>Bacillota</taxon>
        <taxon>Clostridia</taxon>
        <taxon>Eubacteriales</taxon>
        <taxon>Clostridiaceae</taxon>
        <taxon>Clostridium</taxon>
    </lineage>
</organism>
<name>A0ABU4JVS9_9CLOT</name>
<dbReference type="SMART" id="SM00382">
    <property type="entry name" value="AAA"/>
    <property type="match status" value="1"/>
</dbReference>
<dbReference type="PROSITE" id="PS50045">
    <property type="entry name" value="SIGMA54_INTERACT_4"/>
    <property type="match status" value="1"/>
</dbReference>
<dbReference type="InterPro" id="IPR027417">
    <property type="entry name" value="P-loop_NTPase"/>
</dbReference>
<feature type="domain" description="Sigma-54 factor interaction" evidence="6">
    <location>
        <begin position="157"/>
        <end position="387"/>
    </location>
</feature>
<dbReference type="InterPro" id="IPR003593">
    <property type="entry name" value="AAA+_ATPase"/>
</dbReference>
<evidence type="ECO:0000256" key="1">
    <source>
        <dbReference type="ARBA" id="ARBA00022741"/>
    </source>
</evidence>
<evidence type="ECO:0000256" key="3">
    <source>
        <dbReference type="ARBA" id="ARBA00023015"/>
    </source>
</evidence>
<dbReference type="InterPro" id="IPR002197">
    <property type="entry name" value="HTH_Fis"/>
</dbReference>
<dbReference type="InterPro" id="IPR025944">
    <property type="entry name" value="Sigma_54_int_dom_CS"/>
</dbReference>
<dbReference type="SUPFAM" id="SSF55785">
    <property type="entry name" value="PYP-like sensor domain (PAS domain)"/>
    <property type="match status" value="1"/>
</dbReference>
<dbReference type="Pfam" id="PF02954">
    <property type="entry name" value="HTH_8"/>
    <property type="match status" value="1"/>
</dbReference>
<dbReference type="PROSITE" id="PS50112">
    <property type="entry name" value="PAS"/>
    <property type="match status" value="1"/>
</dbReference>
<dbReference type="InterPro" id="IPR002078">
    <property type="entry name" value="Sigma_54_int"/>
</dbReference>
<feature type="domain" description="PAS" evidence="7">
    <location>
        <begin position="17"/>
        <end position="65"/>
    </location>
</feature>
<keyword evidence="5" id="KW-0804">Transcription</keyword>
<sequence>MDKEDYLFNPLTNTETLMNTLNTLLENSYEGIIVIDKDGIITTVNSSFARFLLTKPEEITGKHILEVSPDSKLVNILETGKIEIGELAYLGKNKMIVMRIPIFKDDEIVGAIGKILFRDIKELKSLVKKIDMMENELKYYKGKCNGTQGAKYDFTNIISVSDKRSEMVQLAKKVSRTDSTVLITGETGTGKELVAHSIHNNSLRRYGPFVRINCAAIPKELLEAELFGYEKGAFTGAKSEGKPGKFSAANGGTIFLDEIGDMPLSMQTKLLRVLQEKEVQPVGANYVLDLDVRVIAATNKNLKEMVKQNKFREDLYYRLNIIALTVPPLRETKNDLIPLAQKIVNEFNDKLNLNIKGVSEEVIETFKRYNWPGNIRELHNVLEIGVNFCEKDVIELKDLPTSFLENFKESCKDVAITREDTEVLCLKDAITLAEINAIKKALASTKGNKAKAAKILGIHRSSLYQKLTQYHLSF</sequence>
<dbReference type="Gene3D" id="3.30.450.20">
    <property type="entry name" value="PAS domain"/>
    <property type="match status" value="1"/>
</dbReference>
<dbReference type="CDD" id="cd00130">
    <property type="entry name" value="PAS"/>
    <property type="match status" value="1"/>
</dbReference>
<evidence type="ECO:0000259" key="6">
    <source>
        <dbReference type="PROSITE" id="PS50045"/>
    </source>
</evidence>
<dbReference type="InterPro" id="IPR009057">
    <property type="entry name" value="Homeodomain-like_sf"/>
</dbReference>
<dbReference type="SMART" id="SM00091">
    <property type="entry name" value="PAS"/>
    <property type="match status" value="1"/>
</dbReference>
<keyword evidence="2" id="KW-0067">ATP-binding</keyword>
<keyword evidence="9" id="KW-1185">Reference proteome</keyword>
<dbReference type="PROSITE" id="PS00676">
    <property type="entry name" value="SIGMA54_INTERACT_2"/>
    <property type="match status" value="1"/>
</dbReference>
<dbReference type="Pfam" id="PF13426">
    <property type="entry name" value="PAS_9"/>
    <property type="match status" value="1"/>
</dbReference>
<dbReference type="SUPFAM" id="SSF46689">
    <property type="entry name" value="Homeodomain-like"/>
    <property type="match status" value="1"/>
</dbReference>
<reference evidence="8 9" key="1">
    <citation type="submission" date="2023-04" db="EMBL/GenBank/DDBJ databases">
        <title>Clostridium tannerae sp. nov., isolated from the fecal material of an alpaca.</title>
        <authorList>
            <person name="Miller S."/>
            <person name="Hendry M."/>
            <person name="King J."/>
            <person name="Sankaranarayanan K."/>
            <person name="Lawson P.A."/>
        </authorList>
    </citation>
    <scope>NUCLEOTIDE SEQUENCE [LARGE SCALE GENOMIC DNA]</scope>
    <source>
        <strain evidence="8 9">A1-XYC3</strain>
    </source>
</reference>
<protein>
    <submittedName>
        <fullName evidence="8">Sigma 54-interacting transcriptional regulator</fullName>
    </submittedName>
</protein>
<dbReference type="InterPro" id="IPR000014">
    <property type="entry name" value="PAS"/>
</dbReference>
<keyword evidence="3" id="KW-0805">Transcription regulation</keyword>
<dbReference type="Pfam" id="PF25601">
    <property type="entry name" value="AAA_lid_14"/>
    <property type="match status" value="1"/>
</dbReference>